<evidence type="ECO:0000256" key="1">
    <source>
        <dbReference type="ARBA" id="ARBA00006487"/>
    </source>
</evidence>
<feature type="domain" description="Leprecan-like alpha-helical" evidence="5">
    <location>
        <begin position="331"/>
        <end position="571"/>
    </location>
</feature>
<dbReference type="GO" id="GO:0005783">
    <property type="term" value="C:endoplasmic reticulum"/>
    <property type="evidence" value="ECO:0007669"/>
    <property type="project" value="TreeGrafter"/>
</dbReference>
<evidence type="ECO:0000259" key="5">
    <source>
        <dbReference type="Pfam" id="PF23557"/>
    </source>
</evidence>
<comment type="similarity">
    <text evidence="1">Belongs to the leprecan family.</text>
</comment>
<dbReference type="InterPro" id="IPR056585">
    <property type="entry name" value="Leprecan_dom"/>
</dbReference>
<organism evidence="6">
    <name type="scientific">Heliothis virescens</name>
    <name type="common">Tobacco budworm moth</name>
    <dbReference type="NCBI Taxonomy" id="7102"/>
    <lineage>
        <taxon>Eukaryota</taxon>
        <taxon>Metazoa</taxon>
        <taxon>Ecdysozoa</taxon>
        <taxon>Arthropoda</taxon>
        <taxon>Hexapoda</taxon>
        <taxon>Insecta</taxon>
        <taxon>Pterygota</taxon>
        <taxon>Neoptera</taxon>
        <taxon>Endopterygota</taxon>
        <taxon>Lepidoptera</taxon>
        <taxon>Glossata</taxon>
        <taxon>Ditrysia</taxon>
        <taxon>Noctuoidea</taxon>
        <taxon>Noctuidae</taxon>
        <taxon>Heliothinae</taxon>
        <taxon>Heliothis</taxon>
    </lineage>
</organism>
<sequence>MASLNLYLVIILISMCGIRFGDCITPASLDKTYLKGIKAYSDERWSLCIEKFEGALHLYKLYKSVVINCRIKCNSQVYESQVKEDIDDLRIFEKYFNKRDCLNKCQDKEFANLNLNKTLDESILHDMQSKKPYEYLHVCYFQQRMFQKAVSAAYTYLVANPNDETMQSNVKYYIEQPEIDVNDIMDMESEDYVIMYNLGKKSYNQENWAETAVNMEEVLKGYFVSENNCRVECERQPGQEWSSEFVITMSNNMASLLHCRQQCQDKLRPLKYNSGVEFIADVLNYLQVAYYHLEKLEDAARAVASYLALMPEDEDMLENIKFYSKQVKEDIDDLRIFEKYFNKRDCLNKCQDKEFANLNLNKTLDESILHDMQSKKPYEYLHVCYFQQRMFQKAVSAAYTYLVANPNDETMQSNVKYYIEQPEIDVNDIMDMESEDYVIMYNLGKKSYNQENWAETAVNMEEVLKGYFVSENNCRVECERQPGQEWSSEFVITMSNNMASLLHCRQQCQDKLRPLKYNSGVEFIADVLNYLQVAYYHLEKLEDAARAVASYLALMPEDEDMLENIKFYSKQVDKKAFVPRSEIVHYLKRDTYEKNMLTFFHQGHKHDIDFDSILNSYNFLK</sequence>
<comment type="caution">
    <text evidence="6">The sequence shown here is derived from an EMBL/GenBank/DDBJ whole genome shotgun (WGS) entry which is preliminary data.</text>
</comment>
<dbReference type="STRING" id="7102.A0A2A4K065"/>
<accession>A0A2A4K065</accession>
<protein>
    <recommendedName>
        <fullName evidence="5">Leprecan-like alpha-helical domain-containing protein</fullName>
    </recommendedName>
</protein>
<gene>
    <name evidence="6" type="ORF">B5V51_6771</name>
</gene>
<dbReference type="Pfam" id="PF23557">
    <property type="entry name" value="TPR_leprecan"/>
    <property type="match status" value="2"/>
</dbReference>
<evidence type="ECO:0000256" key="4">
    <source>
        <dbReference type="SAM" id="SignalP"/>
    </source>
</evidence>
<dbReference type="InterPro" id="IPR052284">
    <property type="entry name" value="Collagen_mod_leprecan"/>
</dbReference>
<dbReference type="Gene3D" id="1.25.40.10">
    <property type="entry name" value="Tetratricopeptide repeat domain"/>
    <property type="match status" value="4"/>
</dbReference>
<dbReference type="AlphaFoldDB" id="A0A2A4K065"/>
<keyword evidence="3" id="KW-0325">Glycoprotein</keyword>
<evidence type="ECO:0000313" key="6">
    <source>
        <dbReference type="EMBL" id="PCG77637.1"/>
    </source>
</evidence>
<reference evidence="6" key="1">
    <citation type="submission" date="2017-09" db="EMBL/GenBank/DDBJ databases">
        <title>Contemporary evolution of a Lepidopteran species, Heliothis virescens, in response to modern agricultural practices.</title>
        <authorList>
            <person name="Fritz M.L."/>
            <person name="Deyonke A.M."/>
            <person name="Papanicolaou A."/>
            <person name="Micinski S."/>
            <person name="Westbrook J."/>
            <person name="Gould F."/>
        </authorList>
    </citation>
    <scope>NUCLEOTIDE SEQUENCE [LARGE SCALE GENOMIC DNA]</scope>
    <source>
        <strain evidence="6">HvINT-</strain>
        <tissue evidence="6">Whole body</tissue>
    </source>
</reference>
<dbReference type="SUPFAM" id="SSF48452">
    <property type="entry name" value="TPR-like"/>
    <property type="match status" value="2"/>
</dbReference>
<dbReference type="GO" id="GO:0005518">
    <property type="term" value="F:collagen binding"/>
    <property type="evidence" value="ECO:0007669"/>
    <property type="project" value="TreeGrafter"/>
</dbReference>
<dbReference type="PANTHER" id="PTHR13986:SF8">
    <property type="entry name" value="PROLYL 3-HYDROXYLASE 1-LIKE PROTEIN"/>
    <property type="match status" value="1"/>
</dbReference>
<dbReference type="GO" id="GO:0030199">
    <property type="term" value="P:collagen fibril organization"/>
    <property type="evidence" value="ECO:0007669"/>
    <property type="project" value="TreeGrafter"/>
</dbReference>
<evidence type="ECO:0000256" key="2">
    <source>
        <dbReference type="ARBA" id="ARBA00022729"/>
    </source>
</evidence>
<dbReference type="PANTHER" id="PTHR13986">
    <property type="entry name" value="PROTEIN LYSINE HYDROXYLATION COMPLEX COMPONENT"/>
    <property type="match status" value="1"/>
</dbReference>
<feature type="domain" description="Leprecan-like alpha-helical" evidence="5">
    <location>
        <begin position="29"/>
        <end position="326"/>
    </location>
</feature>
<dbReference type="EMBL" id="NWSH01000300">
    <property type="protein sequence ID" value="PCG77637.1"/>
    <property type="molecule type" value="Genomic_DNA"/>
</dbReference>
<name>A0A2A4K065_HELVI</name>
<feature type="signal peptide" evidence="4">
    <location>
        <begin position="1"/>
        <end position="23"/>
    </location>
</feature>
<proteinExistence type="inferred from homology"/>
<evidence type="ECO:0000256" key="3">
    <source>
        <dbReference type="ARBA" id="ARBA00023180"/>
    </source>
</evidence>
<keyword evidence="2 4" id="KW-0732">Signal</keyword>
<feature type="chain" id="PRO_5013150436" description="Leprecan-like alpha-helical domain-containing protein" evidence="4">
    <location>
        <begin position="24"/>
        <end position="621"/>
    </location>
</feature>
<dbReference type="InterPro" id="IPR011990">
    <property type="entry name" value="TPR-like_helical_dom_sf"/>
</dbReference>